<evidence type="ECO:0000256" key="5">
    <source>
        <dbReference type="ARBA" id="ARBA00022840"/>
    </source>
</evidence>
<keyword evidence="6" id="KW-0902">Two-component regulatory system</keyword>
<dbReference type="GO" id="GO:0016301">
    <property type="term" value="F:kinase activity"/>
    <property type="evidence" value="ECO:0007669"/>
    <property type="project" value="UniProtKB-KW"/>
</dbReference>
<evidence type="ECO:0000313" key="10">
    <source>
        <dbReference type="Proteomes" id="UP000184546"/>
    </source>
</evidence>
<keyword evidence="2" id="KW-0808">Transferase</keyword>
<feature type="compositionally biased region" description="Basic residues" evidence="7">
    <location>
        <begin position="1"/>
        <end position="13"/>
    </location>
</feature>
<reference evidence="10" key="1">
    <citation type="journal article" date="2017" name="Genome Biol.">
        <title>Comparative genomics reveals high biological diversity and specific adaptations in the industrially and medically important fungal genus Aspergillus.</title>
        <authorList>
            <person name="de Vries R.P."/>
            <person name="Riley R."/>
            <person name="Wiebenga A."/>
            <person name="Aguilar-Osorio G."/>
            <person name="Amillis S."/>
            <person name="Uchima C.A."/>
            <person name="Anderluh G."/>
            <person name="Asadollahi M."/>
            <person name="Askin M."/>
            <person name="Barry K."/>
            <person name="Battaglia E."/>
            <person name="Bayram O."/>
            <person name="Benocci T."/>
            <person name="Braus-Stromeyer S.A."/>
            <person name="Caldana C."/>
            <person name="Canovas D."/>
            <person name="Cerqueira G.C."/>
            <person name="Chen F."/>
            <person name="Chen W."/>
            <person name="Choi C."/>
            <person name="Clum A."/>
            <person name="Dos Santos R.A."/>
            <person name="Damasio A.R."/>
            <person name="Diallinas G."/>
            <person name="Emri T."/>
            <person name="Fekete E."/>
            <person name="Flipphi M."/>
            <person name="Freyberg S."/>
            <person name="Gallo A."/>
            <person name="Gournas C."/>
            <person name="Habgood R."/>
            <person name="Hainaut M."/>
            <person name="Harispe M.L."/>
            <person name="Henrissat B."/>
            <person name="Hilden K.S."/>
            <person name="Hope R."/>
            <person name="Hossain A."/>
            <person name="Karabika E."/>
            <person name="Karaffa L."/>
            <person name="Karanyi Z."/>
            <person name="Krasevec N."/>
            <person name="Kuo A."/>
            <person name="Kusch H."/>
            <person name="LaButti K."/>
            <person name="Lagendijk E.L."/>
            <person name="Lapidus A."/>
            <person name="Levasseur A."/>
            <person name="Lindquist E."/>
            <person name="Lipzen A."/>
            <person name="Logrieco A.F."/>
            <person name="MacCabe A."/>
            <person name="Maekelae M.R."/>
            <person name="Malavazi I."/>
            <person name="Melin P."/>
            <person name="Meyer V."/>
            <person name="Mielnichuk N."/>
            <person name="Miskei M."/>
            <person name="Molnar A.P."/>
            <person name="Mule G."/>
            <person name="Ngan C.Y."/>
            <person name="Orejas M."/>
            <person name="Orosz E."/>
            <person name="Ouedraogo J.P."/>
            <person name="Overkamp K.M."/>
            <person name="Park H.-S."/>
            <person name="Perrone G."/>
            <person name="Piumi F."/>
            <person name="Punt P.J."/>
            <person name="Ram A.F."/>
            <person name="Ramon A."/>
            <person name="Rauscher S."/>
            <person name="Record E."/>
            <person name="Riano-Pachon D.M."/>
            <person name="Robert V."/>
            <person name="Roehrig J."/>
            <person name="Ruller R."/>
            <person name="Salamov A."/>
            <person name="Salih N.S."/>
            <person name="Samson R.A."/>
            <person name="Sandor E."/>
            <person name="Sanguinetti M."/>
            <person name="Schuetze T."/>
            <person name="Sepcic K."/>
            <person name="Shelest E."/>
            <person name="Sherlock G."/>
            <person name="Sophianopoulou V."/>
            <person name="Squina F.M."/>
            <person name="Sun H."/>
            <person name="Susca A."/>
            <person name="Todd R.B."/>
            <person name="Tsang A."/>
            <person name="Unkles S.E."/>
            <person name="van de Wiele N."/>
            <person name="van Rossen-Uffink D."/>
            <person name="Oliveira J.V."/>
            <person name="Vesth T.C."/>
            <person name="Visser J."/>
            <person name="Yu J.-H."/>
            <person name="Zhou M."/>
            <person name="Andersen M.R."/>
            <person name="Archer D.B."/>
            <person name="Baker S.E."/>
            <person name="Benoit I."/>
            <person name="Brakhage A.A."/>
            <person name="Braus G.H."/>
            <person name="Fischer R."/>
            <person name="Frisvad J.C."/>
            <person name="Goldman G.H."/>
            <person name="Houbraken J."/>
            <person name="Oakley B."/>
            <person name="Pocsi I."/>
            <person name="Scazzocchio C."/>
            <person name="Seiboth B."/>
            <person name="vanKuyk P.A."/>
            <person name="Wortman J."/>
            <person name="Dyer P.S."/>
            <person name="Grigoriev I.V."/>
        </authorList>
    </citation>
    <scope>NUCLEOTIDE SEQUENCE [LARGE SCALE GENOMIC DNA]</scope>
    <source>
        <strain evidence="10">ATCC 16872 / CBS 172.66 / WB 5094</strain>
    </source>
</reference>
<accession>A0A1L9WT76</accession>
<dbReference type="EMBL" id="KV878978">
    <property type="protein sequence ID" value="OJJ99332.1"/>
    <property type="molecule type" value="Genomic_DNA"/>
</dbReference>
<dbReference type="PANTHER" id="PTHR43065:SF10">
    <property type="entry name" value="PEROXIDE STRESS-ACTIVATED HISTIDINE KINASE MAK3"/>
    <property type="match status" value="1"/>
</dbReference>
<dbReference type="PROSITE" id="PS50046">
    <property type="entry name" value="PHYTOCHROME_2"/>
    <property type="match status" value="1"/>
</dbReference>
<dbReference type="GO" id="GO:0006355">
    <property type="term" value="P:regulation of DNA-templated transcription"/>
    <property type="evidence" value="ECO:0007669"/>
    <property type="project" value="InterPro"/>
</dbReference>
<evidence type="ECO:0000256" key="2">
    <source>
        <dbReference type="ARBA" id="ARBA00022679"/>
    </source>
</evidence>
<keyword evidence="10" id="KW-1185">Reference proteome</keyword>
<dbReference type="GO" id="GO:0000160">
    <property type="term" value="P:phosphorelay signal transduction system"/>
    <property type="evidence" value="ECO:0007669"/>
    <property type="project" value="UniProtKB-KW"/>
</dbReference>
<evidence type="ECO:0000256" key="6">
    <source>
        <dbReference type="ARBA" id="ARBA00023012"/>
    </source>
</evidence>
<dbReference type="RefSeq" id="XP_020055672.1">
    <property type="nucleotide sequence ID" value="XM_020203628.1"/>
</dbReference>
<dbReference type="InterPro" id="IPR013654">
    <property type="entry name" value="PAS_2"/>
</dbReference>
<feature type="region of interest" description="Disordered" evidence="7">
    <location>
        <begin position="1"/>
        <end position="32"/>
    </location>
</feature>
<dbReference type="Pfam" id="PF08446">
    <property type="entry name" value="PAS_2"/>
    <property type="match status" value="1"/>
</dbReference>
<feature type="domain" description="Phytochrome chromophore attachment site" evidence="8">
    <location>
        <begin position="238"/>
        <end position="390"/>
    </location>
</feature>
<organism evidence="9 10">
    <name type="scientific">Aspergillus aculeatus (strain ATCC 16872 / CBS 172.66 / WB 5094)</name>
    <dbReference type="NCBI Taxonomy" id="690307"/>
    <lineage>
        <taxon>Eukaryota</taxon>
        <taxon>Fungi</taxon>
        <taxon>Dikarya</taxon>
        <taxon>Ascomycota</taxon>
        <taxon>Pezizomycotina</taxon>
        <taxon>Eurotiomycetes</taxon>
        <taxon>Eurotiomycetidae</taxon>
        <taxon>Eurotiales</taxon>
        <taxon>Aspergillaceae</taxon>
        <taxon>Aspergillus</taxon>
        <taxon>Aspergillus subgen. Circumdati</taxon>
    </lineage>
</organism>
<sequence>MKTRRGRSSSPRRSRGDYSNPVMKHPGSSETQAGLKSFTGAVTGASYGSVQSFGAMVILQEYLEGAFVVQMASDNSETVLGHSPDTLFALQSFSDLLNDDQVEIFSHYIDLIQPPVDNRVIVGPAMFELTIDDRLGISRRLWCSLHANPLDRNTLICEFELQNDHMNPLNAAARILPAGLAGTSGHLPKNCRKTSVFDGIYRPLRILPSTRKGVAELTAMEAIRIVDQIQNQLGSASTVEALLEITVSSVRDLTGFSHVVVTKYESETHALISPALTESSFMELAIPHQAQKIPHAEQVWLVYDQEQTNSRMICRDTENAKHTLDMSCAYLRAMSPSQVNTLRLNKIRSFMSVNIIVPHKVWGVISCRSYEQFPMRAPLPVRKICLIICNTLARNIERLSYAPHLPRRAS</sequence>
<dbReference type="GeneID" id="30977442"/>
<keyword evidence="4" id="KW-0418">Kinase</keyword>
<dbReference type="Gene3D" id="3.30.450.40">
    <property type="match status" value="1"/>
</dbReference>
<dbReference type="PANTHER" id="PTHR43065">
    <property type="entry name" value="SENSOR HISTIDINE KINASE"/>
    <property type="match status" value="1"/>
</dbReference>
<evidence type="ECO:0000259" key="8">
    <source>
        <dbReference type="PROSITE" id="PS50046"/>
    </source>
</evidence>
<dbReference type="AlphaFoldDB" id="A0A1L9WT76"/>
<keyword evidence="5" id="KW-0067">ATP-binding</keyword>
<dbReference type="SUPFAM" id="SSF55785">
    <property type="entry name" value="PYP-like sensor domain (PAS domain)"/>
    <property type="match status" value="1"/>
</dbReference>
<evidence type="ECO:0000256" key="3">
    <source>
        <dbReference type="ARBA" id="ARBA00022741"/>
    </source>
</evidence>
<dbReference type="InterPro" id="IPR016132">
    <property type="entry name" value="Phyto_chromo_attachment"/>
</dbReference>
<evidence type="ECO:0000256" key="1">
    <source>
        <dbReference type="ARBA" id="ARBA00022553"/>
    </source>
</evidence>
<dbReference type="InterPro" id="IPR035965">
    <property type="entry name" value="PAS-like_dom_sf"/>
</dbReference>
<dbReference type="InterPro" id="IPR029016">
    <property type="entry name" value="GAF-like_dom_sf"/>
</dbReference>
<evidence type="ECO:0000256" key="7">
    <source>
        <dbReference type="SAM" id="MobiDB-lite"/>
    </source>
</evidence>
<dbReference type="Gene3D" id="3.30.450.20">
    <property type="entry name" value="PAS domain"/>
    <property type="match status" value="1"/>
</dbReference>
<proteinExistence type="predicted"/>
<dbReference type="VEuPathDB" id="FungiDB:ASPACDRAFT_61117"/>
<name>A0A1L9WT76_ASPA1</name>
<keyword evidence="3" id="KW-0547">Nucleotide-binding</keyword>
<gene>
    <name evidence="9" type="ORF">ASPACDRAFT_61117</name>
</gene>
<keyword evidence="1" id="KW-0597">Phosphoprotein</keyword>
<dbReference type="STRING" id="690307.A0A1L9WT76"/>
<dbReference type="Proteomes" id="UP000184546">
    <property type="component" value="Unassembled WGS sequence"/>
</dbReference>
<evidence type="ECO:0000313" key="9">
    <source>
        <dbReference type="EMBL" id="OJJ99332.1"/>
    </source>
</evidence>
<dbReference type="OrthoDB" id="2015534at2759"/>
<evidence type="ECO:0000256" key="4">
    <source>
        <dbReference type="ARBA" id="ARBA00022777"/>
    </source>
</evidence>
<protein>
    <recommendedName>
        <fullName evidence="8">Phytochrome chromophore attachment site domain-containing protein</fullName>
    </recommendedName>
</protein>
<dbReference type="SUPFAM" id="SSF55781">
    <property type="entry name" value="GAF domain-like"/>
    <property type="match status" value="1"/>
</dbReference>
<dbReference type="GO" id="GO:0005524">
    <property type="term" value="F:ATP binding"/>
    <property type="evidence" value="ECO:0007669"/>
    <property type="project" value="UniProtKB-KW"/>
</dbReference>